<accession>A0A6G8PZG8</accession>
<evidence type="ECO:0000256" key="1">
    <source>
        <dbReference type="SAM" id="MobiDB-lite"/>
    </source>
</evidence>
<feature type="transmembrane region" description="Helical" evidence="2">
    <location>
        <begin position="1135"/>
        <end position="1154"/>
    </location>
</feature>
<organism evidence="3 4">
    <name type="scientific">Rubrobacter marinus</name>
    <dbReference type="NCBI Taxonomy" id="2653852"/>
    <lineage>
        <taxon>Bacteria</taxon>
        <taxon>Bacillati</taxon>
        <taxon>Actinomycetota</taxon>
        <taxon>Rubrobacteria</taxon>
        <taxon>Rubrobacterales</taxon>
        <taxon>Rubrobacteraceae</taxon>
        <taxon>Rubrobacter</taxon>
    </lineage>
</organism>
<keyword evidence="2" id="KW-0472">Membrane</keyword>
<evidence type="ECO:0000313" key="4">
    <source>
        <dbReference type="Proteomes" id="UP000502706"/>
    </source>
</evidence>
<dbReference type="Proteomes" id="UP000502706">
    <property type="component" value="Chromosome"/>
</dbReference>
<feature type="compositionally biased region" description="Basic and acidic residues" evidence="1">
    <location>
        <begin position="666"/>
        <end position="680"/>
    </location>
</feature>
<proteinExistence type="predicted"/>
<dbReference type="RefSeq" id="WP_166397262.1">
    <property type="nucleotide sequence ID" value="NZ_CP045121.1"/>
</dbReference>
<keyword evidence="2" id="KW-1133">Transmembrane helix</keyword>
<sequence>MIPLATEMERLSVVISTMFKDRGTKAASKAVGDLSDEVESVGDRAHRSASRVRTAFSSISKTMREARAEAKKGAEFRVGANVSALAGVRRTLSDVRQDAKRGAEFEVRGDVRGLRDAQGVFSSIRRDAADGAVFRTRLDQRGLSGASGAFSRIRTDAHNGATFRVRGVLSGVSGIPGVLASVRADAANGAVFRVHAETSGFPATQAALTGLDQKADAVNRRWGHSVRVHSEATGMAGVMAQLGLLDATADRIDGGTVTLKTTLQGAQAVIGSLHNIEGVASRVDGRTLAMETDVRGAASSAAELAALNAQADRTDGRTVRFNFDASSASMAGSHITALGDKIRALGAIASVASIPTLVAGVGGIVPVAAAAGAGVAALAVGIGSGLTGAAVAGAGAMGVLGASMALVGGPVSALVGKLTEYHSGLESSGAASQAGAAAAQQYADANRGVDRAVAQRAQTEQDVAQQTADAWESYERQQQKTGQTVRQVAQQTADAWDEYVSTREKTVQVEEQASRATSDAARQLDSEREGLTLATRDLYFAQRELNAAMAAEPRNQAYATLDLADARDRLGDATRQYNEDVAKYGANSEEATDSLRAMQRAELDLQRQEEQTRAAREQGSTELQSAFKNHEQAYRGVEGASEGVQRAEEELRRTQIDGAQQVAGQREAERAAFESYRRTQEQGAQQIREARQAESDQYKAWQRTKAQGDRQLQEAQDAVTQAQIAASRAAEALGAAQASAAEKTVALTAAQKALYDRFMLFKADAASSFEPSMDRAALLGVRILDLADNYLPALGAASYAAMGELGRGFDQFASKLQQPIPATAIQSILDYVPEATYLASSAAGDLGIALATALSVAAPYGMDLLGIVAGLLSTFEGWTTSTEGVAATDAAFAGLYDRAGQLWGVVSDLGVGLYGLGVALEDSGLVDTAMGGLGAMAENFRSATDSSSGLTGNVERLTPVLDSAADIAGVLYTEFFRVADAVLAATNPDTGDSTLLELMDSLKTVVPVVGDVLVEAFEELAPAISRNVGPVSEFFGNFVGSSDTLVAVIDGVGFLAEKFNNLSPSAKDAAHELVAVAGVAAVLGLNGGSLAATAFYASGAALNLGKIAVAAWGAAPGMWAAASGAWAMLAPLLPLAAIGAIAIGVAVFFDMEAAKGAYEKSKESGNRTGVAFFDGVRAGMDAVPIVGHVFAAFDDLTQAATDWIANHSPKESLLDKWTGVGKDDPSIVPNLQAIWDGASAFVDGLVPTGPSVLDVLLGKADTDENPITKALSGWWLGAQEFVAGLVPTGPSVLDVLMGSANAEENPITSKLSAWWVGANEFVAGLVPTGPTVLDVLMGQASAEENPITSKLALWWTGANEFVAGLVPTGPSVLDVLMGRAEEGENPITSKLALWWTGANEWLAGLVPAGPTVLDVLMGRAGEGENPITSKLTGWWVGATEWLAGLVPEKTLTDAILGAPTEGNPVLSRAIALWTPVPEWLVATWTSMDGLALTWFTSIAGRVTSAWTGADTSSRGTWDNNLAYLGTKWGEMDGLALRWFDSAKNRVVAAWTGADTSSRGTWDNNLAYLGQKWTEMDGLALRWFDSGKQRVVDAWTGADTSSRGTWDNNLAYLGDLWGRMDGAALDYFSRMRDNISTRWTEAKDSAVARATELKDDALSALGALRDGTGPIMEAVGKFLTDPVSSAADALKSVWNGLLDGIAGVLDAVNLGDWAGKVRGAKFADGGVAGGSVSAFAKGGTAGGIGTSAPGARVHVWNEQMGGEIFAAERGPANKQLAYLQHGADWFDHSVVPNDALRQAPPNGPREHRDSRPRFPAPRSRSGLVPRGTDVGSGDGLYPTMHTYIPEMDAFQREGASKFGAYTNTYYEHPLGYAQPYYRERSVDFWGGFRGDPVGTERGNQIADWAIQKLGGNLNWLIWAGKMLTAGGWGPDTSGFDHSGHVHVTAFADAPKANPSGGGGGGGFSIPNPIQMAFEAGWNRLVKPLFEKAKGAFSGEYVMSQAGRGAVGMVHDGLYEWIDEQIPDTIGGGGGVSGDFSGDQKAVALTFAKNAVSRGIPGRLPVMTALQESGMRNLDYGDRDSLGYFQQRPSAGWGTPEQIMDPAYSLGKFLDAAEPFKGQYPNTAVGLGQWAQAVQVSAFPDAYAKHWDAAASLIGDPKYYGKGGVAARASYKLGGVIPGGKNTPFPAILHGQERVLSAVTNENFERLASSIDTWSARGGGNGALPPGDEGRGSDAETLEVLRRIEKVLGDSGIKVRDLDDRAAGKLVAGTRKHIRGFAGSREFGDAMRAHGDYLDGALARAAGKTA</sequence>
<dbReference type="PANTHER" id="PTHR47372:SF11">
    <property type="entry name" value="RE19971P"/>
    <property type="match status" value="1"/>
</dbReference>
<evidence type="ECO:0000256" key="2">
    <source>
        <dbReference type="SAM" id="Phobius"/>
    </source>
</evidence>
<dbReference type="KEGG" id="rmar:GBA65_14885"/>
<evidence type="ECO:0000313" key="3">
    <source>
        <dbReference type="EMBL" id="QIN79592.1"/>
    </source>
</evidence>
<keyword evidence="2" id="KW-0812">Transmembrane</keyword>
<dbReference type="EMBL" id="CP045121">
    <property type="protein sequence ID" value="QIN79592.1"/>
    <property type="molecule type" value="Genomic_DNA"/>
</dbReference>
<feature type="region of interest" description="Disordered" evidence="1">
    <location>
        <begin position="656"/>
        <end position="706"/>
    </location>
</feature>
<dbReference type="PANTHER" id="PTHR47372">
    <property type="entry name" value="DAUER UP-REGULATED-RELATED"/>
    <property type="match status" value="1"/>
</dbReference>
<evidence type="ECO:0008006" key="5">
    <source>
        <dbReference type="Google" id="ProtNLM"/>
    </source>
</evidence>
<name>A0A6G8PZG8_9ACTN</name>
<keyword evidence="4" id="KW-1185">Reference proteome</keyword>
<feature type="region of interest" description="Disordered" evidence="1">
    <location>
        <begin position="1792"/>
        <end position="1830"/>
    </location>
</feature>
<reference evidence="3 4" key="1">
    <citation type="submission" date="2019-10" db="EMBL/GenBank/DDBJ databases">
        <title>Rubrobacter sp nov SCSIO 52915 isolated from a deep-sea sediment in the South China Sea.</title>
        <authorList>
            <person name="Chen R.W."/>
        </authorList>
    </citation>
    <scope>NUCLEOTIDE SEQUENCE [LARGE SCALE GENOMIC DNA]</scope>
    <source>
        <strain evidence="3 4">SCSIO 52915</strain>
    </source>
</reference>
<protein>
    <recommendedName>
        <fullName evidence="5">Tape measure protein</fullName>
    </recommendedName>
</protein>
<feature type="compositionally biased region" description="Basic and acidic residues" evidence="1">
    <location>
        <begin position="688"/>
        <end position="697"/>
    </location>
</feature>
<gene>
    <name evidence="3" type="ORF">GBA65_14885</name>
</gene>